<dbReference type="AlphaFoldDB" id="A0A068UKJ1"/>
<evidence type="ECO:0000313" key="2">
    <source>
        <dbReference type="Proteomes" id="UP000295252"/>
    </source>
</evidence>
<proteinExistence type="predicted"/>
<evidence type="ECO:0000313" key="1">
    <source>
        <dbReference type="EMBL" id="CDP08714.1"/>
    </source>
</evidence>
<sequence>MLLIKLSSDKLLKCDTMAFVQ</sequence>
<accession>A0A068UKJ1</accession>
<organism evidence="1 2">
    <name type="scientific">Coffea canephora</name>
    <name type="common">Robusta coffee</name>
    <dbReference type="NCBI Taxonomy" id="49390"/>
    <lineage>
        <taxon>Eukaryota</taxon>
        <taxon>Viridiplantae</taxon>
        <taxon>Streptophyta</taxon>
        <taxon>Embryophyta</taxon>
        <taxon>Tracheophyta</taxon>
        <taxon>Spermatophyta</taxon>
        <taxon>Magnoliopsida</taxon>
        <taxon>eudicotyledons</taxon>
        <taxon>Gunneridae</taxon>
        <taxon>Pentapetalae</taxon>
        <taxon>asterids</taxon>
        <taxon>lamiids</taxon>
        <taxon>Gentianales</taxon>
        <taxon>Rubiaceae</taxon>
        <taxon>Ixoroideae</taxon>
        <taxon>Gardenieae complex</taxon>
        <taxon>Bertiereae - Coffeeae clade</taxon>
        <taxon>Coffeeae</taxon>
        <taxon>Coffea</taxon>
    </lineage>
</organism>
<gene>
    <name evidence="1" type="ORF">GSCOC_T00027779001</name>
</gene>
<dbReference type="Proteomes" id="UP000295252">
    <property type="component" value="Chromosome IV"/>
</dbReference>
<dbReference type="InParanoid" id="A0A068UKJ1"/>
<dbReference type="EMBL" id="HG739119">
    <property type="protein sequence ID" value="CDP08714.1"/>
    <property type="molecule type" value="Genomic_DNA"/>
</dbReference>
<dbReference type="Gramene" id="CDP08714">
    <property type="protein sequence ID" value="CDP08714"/>
    <property type="gene ID" value="GSCOC_T00027779001"/>
</dbReference>
<reference evidence="2" key="1">
    <citation type="journal article" date="2014" name="Science">
        <title>The coffee genome provides insight into the convergent evolution of caffeine biosynthesis.</title>
        <authorList>
            <person name="Denoeud F."/>
            <person name="Carretero-Paulet L."/>
            <person name="Dereeper A."/>
            <person name="Droc G."/>
            <person name="Guyot R."/>
            <person name="Pietrella M."/>
            <person name="Zheng C."/>
            <person name="Alberti A."/>
            <person name="Anthony F."/>
            <person name="Aprea G."/>
            <person name="Aury J.M."/>
            <person name="Bento P."/>
            <person name="Bernard M."/>
            <person name="Bocs S."/>
            <person name="Campa C."/>
            <person name="Cenci A."/>
            <person name="Combes M.C."/>
            <person name="Crouzillat D."/>
            <person name="Da Silva C."/>
            <person name="Daddiego L."/>
            <person name="De Bellis F."/>
            <person name="Dussert S."/>
            <person name="Garsmeur O."/>
            <person name="Gayraud T."/>
            <person name="Guignon V."/>
            <person name="Jahn K."/>
            <person name="Jamilloux V."/>
            <person name="Joet T."/>
            <person name="Labadie K."/>
            <person name="Lan T."/>
            <person name="Leclercq J."/>
            <person name="Lepelley M."/>
            <person name="Leroy T."/>
            <person name="Li L.T."/>
            <person name="Librado P."/>
            <person name="Lopez L."/>
            <person name="Munoz A."/>
            <person name="Noel B."/>
            <person name="Pallavicini A."/>
            <person name="Perrotta G."/>
            <person name="Poncet V."/>
            <person name="Pot D."/>
            <person name="Priyono X."/>
            <person name="Rigoreau M."/>
            <person name="Rouard M."/>
            <person name="Rozas J."/>
            <person name="Tranchant-Dubreuil C."/>
            <person name="VanBuren R."/>
            <person name="Zhang Q."/>
            <person name="Andrade A.C."/>
            <person name="Argout X."/>
            <person name="Bertrand B."/>
            <person name="de Kochko A."/>
            <person name="Graziosi G."/>
            <person name="Henry R.J."/>
            <person name="Jayarama X."/>
            <person name="Ming R."/>
            <person name="Nagai C."/>
            <person name="Rounsley S."/>
            <person name="Sankoff D."/>
            <person name="Giuliano G."/>
            <person name="Albert V.A."/>
            <person name="Wincker P."/>
            <person name="Lashermes P."/>
        </authorList>
    </citation>
    <scope>NUCLEOTIDE SEQUENCE [LARGE SCALE GENOMIC DNA]</scope>
    <source>
        <strain evidence="2">cv. DH200-94</strain>
    </source>
</reference>
<protein>
    <submittedName>
        <fullName evidence="1">Uncharacterized protein</fullName>
    </submittedName>
</protein>
<keyword evidence="2" id="KW-1185">Reference proteome</keyword>
<name>A0A068UKJ1_COFCA</name>